<protein>
    <submittedName>
        <fullName evidence="1">Uncharacterized protein</fullName>
    </submittedName>
</protein>
<accession>A0A2M7TYV2</accession>
<dbReference type="Proteomes" id="UP000228503">
    <property type="component" value="Unassembled WGS sequence"/>
</dbReference>
<reference evidence="2" key="1">
    <citation type="submission" date="2017-09" db="EMBL/GenBank/DDBJ databases">
        <title>Depth-based differentiation of microbial function through sediment-hosted aquifers and enrichment of novel symbionts in the deep terrestrial subsurface.</title>
        <authorList>
            <person name="Probst A.J."/>
            <person name="Ladd B."/>
            <person name="Jarett J.K."/>
            <person name="Geller-Mcgrath D.E."/>
            <person name="Sieber C.M.K."/>
            <person name="Emerson J.B."/>
            <person name="Anantharaman K."/>
            <person name="Thomas B.C."/>
            <person name="Malmstrom R."/>
            <person name="Stieglmeier M."/>
            <person name="Klingl A."/>
            <person name="Woyke T."/>
            <person name="Ryan C.M."/>
            <person name="Banfield J.F."/>
        </authorList>
    </citation>
    <scope>NUCLEOTIDE SEQUENCE [LARGE SCALE GENOMIC DNA]</scope>
</reference>
<name>A0A2M7TYV2_9BACT</name>
<sequence>MKVLLIVFLLLITGVFLYYFIKPKSYNTIQKVSYSDGTIMSGYSCECFGVKNEIQKECTGILYSCYSVK</sequence>
<proteinExistence type="predicted"/>
<organism evidence="1 2">
    <name type="scientific">Candidatus Roizmanbacteria bacterium CG_4_10_14_0_2_um_filter_39_13</name>
    <dbReference type="NCBI Taxonomy" id="1974825"/>
    <lineage>
        <taxon>Bacteria</taxon>
        <taxon>Candidatus Roizmaniibacteriota</taxon>
    </lineage>
</organism>
<dbReference type="EMBL" id="PFOB01000037">
    <property type="protein sequence ID" value="PIZ62999.1"/>
    <property type="molecule type" value="Genomic_DNA"/>
</dbReference>
<evidence type="ECO:0000313" key="1">
    <source>
        <dbReference type="EMBL" id="PIZ62999.1"/>
    </source>
</evidence>
<gene>
    <name evidence="1" type="ORF">COY16_03015</name>
</gene>
<comment type="caution">
    <text evidence="1">The sequence shown here is derived from an EMBL/GenBank/DDBJ whole genome shotgun (WGS) entry which is preliminary data.</text>
</comment>
<evidence type="ECO:0000313" key="2">
    <source>
        <dbReference type="Proteomes" id="UP000228503"/>
    </source>
</evidence>
<dbReference type="AlphaFoldDB" id="A0A2M7TYV2"/>